<proteinExistence type="predicted"/>
<evidence type="ECO:0000313" key="2">
    <source>
        <dbReference type="Proteomes" id="UP001055286"/>
    </source>
</evidence>
<reference evidence="1" key="1">
    <citation type="journal article" date="2016" name="Front. Microbiol.">
        <title>Genome Sequence of the Piezophilic, Mesophilic Sulfate-Reducing Bacterium Desulfovibrio indicus J2T.</title>
        <authorList>
            <person name="Cao J."/>
            <person name="Maignien L."/>
            <person name="Shao Z."/>
            <person name="Alain K."/>
            <person name="Jebbar M."/>
        </authorList>
    </citation>
    <scope>NUCLEOTIDE SEQUENCE</scope>
    <source>
        <strain evidence="1">JCM 32048</strain>
    </source>
</reference>
<dbReference type="CDD" id="cd06325">
    <property type="entry name" value="PBP1_ABC_unchar_transporter"/>
    <property type="match status" value="1"/>
</dbReference>
<keyword evidence="2" id="KW-1185">Reference proteome</keyword>
<organism evidence="1 2">
    <name type="scientific">Methylobacterium frigidaeris</name>
    <dbReference type="NCBI Taxonomy" id="2038277"/>
    <lineage>
        <taxon>Bacteria</taxon>
        <taxon>Pseudomonadati</taxon>
        <taxon>Pseudomonadota</taxon>
        <taxon>Alphaproteobacteria</taxon>
        <taxon>Hyphomicrobiales</taxon>
        <taxon>Methylobacteriaceae</taxon>
        <taxon>Methylobacterium</taxon>
    </lineage>
</organism>
<evidence type="ECO:0000313" key="1">
    <source>
        <dbReference type="EMBL" id="GJD63838.1"/>
    </source>
</evidence>
<name>A0AA37HDR6_9HYPH</name>
<protein>
    <recommendedName>
        <fullName evidence="3">ABC transporter substrate-binding protein</fullName>
    </recommendedName>
</protein>
<evidence type="ECO:0008006" key="3">
    <source>
        <dbReference type="Google" id="ProtNLM"/>
    </source>
</evidence>
<dbReference type="PANTHER" id="PTHR35271">
    <property type="entry name" value="ABC TRANSPORTER, SUBSTRATE-BINDING LIPOPROTEIN-RELATED"/>
    <property type="match status" value="1"/>
</dbReference>
<dbReference type="AlphaFoldDB" id="A0AA37HDR6"/>
<dbReference type="InterPro" id="IPR007487">
    <property type="entry name" value="ABC_transpt-TYRBP-like"/>
</dbReference>
<dbReference type="InterPro" id="IPR028082">
    <property type="entry name" value="Peripla_BP_I"/>
</dbReference>
<gene>
    <name evidence="1" type="ORF">MPEAHAMD_4010</name>
</gene>
<dbReference type="SUPFAM" id="SSF53822">
    <property type="entry name" value="Periplasmic binding protein-like I"/>
    <property type="match status" value="1"/>
</dbReference>
<comment type="caution">
    <text evidence="1">The sequence shown here is derived from an EMBL/GenBank/DDBJ whole genome shotgun (WGS) entry which is preliminary data.</text>
</comment>
<dbReference type="PANTHER" id="PTHR35271:SF1">
    <property type="entry name" value="ABC TRANSPORTER, SUBSTRATE-BINDING LIPOPROTEIN"/>
    <property type="match status" value="1"/>
</dbReference>
<dbReference type="EMBL" id="BPQJ01000019">
    <property type="protein sequence ID" value="GJD63838.1"/>
    <property type="molecule type" value="Genomic_DNA"/>
</dbReference>
<reference evidence="1" key="2">
    <citation type="submission" date="2021-08" db="EMBL/GenBank/DDBJ databases">
        <authorList>
            <person name="Tani A."/>
            <person name="Ola A."/>
            <person name="Ogura Y."/>
            <person name="Katsura K."/>
            <person name="Hayashi T."/>
        </authorList>
    </citation>
    <scope>NUCLEOTIDE SEQUENCE</scope>
    <source>
        <strain evidence="1">JCM 32048</strain>
    </source>
</reference>
<dbReference type="Gene3D" id="3.40.50.2300">
    <property type="match status" value="2"/>
</dbReference>
<dbReference type="Proteomes" id="UP001055286">
    <property type="component" value="Unassembled WGS sequence"/>
</dbReference>
<accession>A0AA37HDR6</accession>
<dbReference type="RefSeq" id="WP_238192194.1">
    <property type="nucleotide sequence ID" value="NZ_BPQJ01000019.1"/>
</dbReference>
<dbReference type="Pfam" id="PF04392">
    <property type="entry name" value="ABC_sub_bind"/>
    <property type="match status" value="1"/>
</dbReference>
<sequence length="329" mass="36291">MRRRECISLLGTFLFLRSTTAESRSRPGTWQIGVITAYAPNDAEIQPRIDAFTNTLFSLGNHSRSNTDIFLKSASGNMDLMKIHARETVGRRPDVILSATTPATAAILAETKDIPVVFVSVSDPVGSGFVTHFARPDRNATGFVNTDPTLCAKWVEILKDVVPGMSYIAIMYNPKTAPYSKSYIEPFKLAAHKFDIEPDTLAVFDEKDIAAAIKAVRQRQGGIVLMNDSFNTNNRFLINSLTREHKVPTMSYNRHITASGGLISYGVDEVSIYSRAAHYIHRILQGETINALPVQTPDIINLTANMQTAKLLGISLPEAILMQASEVFE</sequence>